<dbReference type="EMBL" id="MN739620">
    <property type="protein sequence ID" value="QHT16329.1"/>
    <property type="molecule type" value="Genomic_DNA"/>
</dbReference>
<proteinExistence type="predicted"/>
<dbReference type="AlphaFoldDB" id="A0A6C0DK73"/>
<accession>A0A6C0DK73</accession>
<sequence length="30" mass="3531">MIEAMNNNVMVIVIINKNKKNKVLRNDFIN</sequence>
<protein>
    <submittedName>
        <fullName evidence="1">Uncharacterized protein</fullName>
    </submittedName>
</protein>
<reference evidence="1" key="1">
    <citation type="journal article" date="2020" name="Nature">
        <title>Giant virus diversity and host interactions through global metagenomics.</title>
        <authorList>
            <person name="Schulz F."/>
            <person name="Roux S."/>
            <person name="Paez-Espino D."/>
            <person name="Jungbluth S."/>
            <person name="Walsh D.A."/>
            <person name="Denef V.J."/>
            <person name="McMahon K.D."/>
            <person name="Konstantinidis K.T."/>
            <person name="Eloe-Fadrosh E.A."/>
            <person name="Kyrpides N.C."/>
            <person name="Woyke T."/>
        </authorList>
    </citation>
    <scope>NUCLEOTIDE SEQUENCE</scope>
    <source>
        <strain evidence="1">GVMAG-M-3300023174-182</strain>
    </source>
</reference>
<evidence type="ECO:0000313" key="1">
    <source>
        <dbReference type="EMBL" id="QHT16329.1"/>
    </source>
</evidence>
<organism evidence="1">
    <name type="scientific">viral metagenome</name>
    <dbReference type="NCBI Taxonomy" id="1070528"/>
    <lineage>
        <taxon>unclassified sequences</taxon>
        <taxon>metagenomes</taxon>
        <taxon>organismal metagenomes</taxon>
    </lineage>
</organism>
<name>A0A6C0DK73_9ZZZZ</name>